<accession>A0A4U1IMG8</accession>
<evidence type="ECO:0000313" key="3">
    <source>
        <dbReference type="Proteomes" id="UP000309215"/>
    </source>
</evidence>
<dbReference type="EMBL" id="SSMQ01000098">
    <property type="protein sequence ID" value="TKC95266.1"/>
    <property type="molecule type" value="Genomic_DNA"/>
</dbReference>
<feature type="transmembrane region" description="Helical" evidence="1">
    <location>
        <begin position="185"/>
        <end position="203"/>
    </location>
</feature>
<keyword evidence="1" id="KW-0812">Transmembrane</keyword>
<dbReference type="RefSeq" id="WP_136935757.1">
    <property type="nucleotide sequence ID" value="NZ_SSMQ01000098.1"/>
</dbReference>
<dbReference type="AlphaFoldDB" id="A0A4U1IMG8"/>
<feature type="transmembrane region" description="Helical" evidence="1">
    <location>
        <begin position="55"/>
        <end position="78"/>
    </location>
</feature>
<proteinExistence type="predicted"/>
<evidence type="ECO:0000256" key="1">
    <source>
        <dbReference type="SAM" id="Phobius"/>
    </source>
</evidence>
<dbReference type="Proteomes" id="UP000309215">
    <property type="component" value="Unassembled WGS sequence"/>
</dbReference>
<name>A0A4U1IMG8_9BACT</name>
<evidence type="ECO:0000313" key="2">
    <source>
        <dbReference type="EMBL" id="TKC95266.1"/>
    </source>
</evidence>
<organism evidence="2 3">
    <name type="scientific">Polyangium fumosum</name>
    <dbReference type="NCBI Taxonomy" id="889272"/>
    <lineage>
        <taxon>Bacteria</taxon>
        <taxon>Pseudomonadati</taxon>
        <taxon>Myxococcota</taxon>
        <taxon>Polyangia</taxon>
        <taxon>Polyangiales</taxon>
        <taxon>Polyangiaceae</taxon>
        <taxon>Polyangium</taxon>
    </lineage>
</organism>
<keyword evidence="1" id="KW-1133">Transmembrane helix</keyword>
<protein>
    <submittedName>
        <fullName evidence="2">Uncharacterized protein</fullName>
    </submittedName>
</protein>
<feature type="transmembrane region" description="Helical" evidence="1">
    <location>
        <begin position="151"/>
        <end position="173"/>
    </location>
</feature>
<feature type="transmembrane region" description="Helical" evidence="1">
    <location>
        <begin position="121"/>
        <end position="144"/>
    </location>
</feature>
<gene>
    <name evidence="2" type="ORF">E8A74_47180</name>
</gene>
<keyword evidence="3" id="KW-1185">Reference proteome</keyword>
<feature type="transmembrane region" description="Helical" evidence="1">
    <location>
        <begin position="90"/>
        <end position="115"/>
    </location>
</feature>
<reference evidence="2 3" key="1">
    <citation type="submission" date="2019-04" db="EMBL/GenBank/DDBJ databases">
        <authorList>
            <person name="Li Y."/>
            <person name="Wang J."/>
        </authorList>
    </citation>
    <scope>NUCLEOTIDE SEQUENCE [LARGE SCALE GENOMIC DNA]</scope>
    <source>
        <strain evidence="2 3">DSM 14668</strain>
    </source>
</reference>
<comment type="caution">
    <text evidence="2">The sequence shown here is derived from an EMBL/GenBank/DDBJ whole genome shotgun (WGS) entry which is preliminary data.</text>
</comment>
<keyword evidence="1" id="KW-0472">Membrane</keyword>
<sequence>MNPGPGDARDAPNDRSEERHRLVAMAAGVPLFLLCAPIVLPFGGPQSLLEAADGATAPVVLLACLAFAPLVAGVVGLVQGTRRAAPGPWLFGVPAVASTLVALGMILVVTLLLLIEPTSRYQPFVWVGLGVALAALGCLVRGFFRKGFRRFSHVVGGIWLCGLVLGISLRFSPKPFFTAPSWGEGFFFFGLAALAPLVGFAFAPRRG</sequence>
<feature type="transmembrane region" description="Helical" evidence="1">
    <location>
        <begin position="22"/>
        <end position="43"/>
    </location>
</feature>